<accession>A0A8I2YFR6</accession>
<evidence type="ECO:0000313" key="1">
    <source>
        <dbReference type="EMBL" id="KAG6371155.1"/>
    </source>
</evidence>
<proteinExistence type="predicted"/>
<name>A0A8I2YFR6_9AGAM</name>
<keyword evidence="2" id="KW-1185">Reference proteome</keyword>
<reference evidence="1" key="1">
    <citation type="submission" date="2021-03" db="EMBL/GenBank/DDBJ databases">
        <title>Evolutionary innovations through gain and loss of genes in the ectomycorrhizal Boletales.</title>
        <authorList>
            <person name="Wu G."/>
            <person name="Miyauchi S."/>
            <person name="Morin E."/>
            <person name="Yang Z.-L."/>
            <person name="Xu J."/>
            <person name="Martin F.M."/>
        </authorList>
    </citation>
    <scope>NUCLEOTIDE SEQUENCE</scope>
    <source>
        <strain evidence="1">BR01</strain>
    </source>
</reference>
<dbReference type="Proteomes" id="UP000683000">
    <property type="component" value="Unassembled WGS sequence"/>
</dbReference>
<gene>
    <name evidence="1" type="ORF">JVT61DRAFT_9931</name>
</gene>
<protein>
    <submittedName>
        <fullName evidence="1">Uncharacterized protein</fullName>
    </submittedName>
</protein>
<comment type="caution">
    <text evidence="1">The sequence shown here is derived from an EMBL/GenBank/DDBJ whole genome shotgun (WGS) entry which is preliminary data.</text>
</comment>
<sequence length="155" mass="17113">MDLHSNCQVPCPASTCGHYICDATPNNFRAAIKSMLDVNMREAAINVFFSKNLVDWKEGWENWPELPVASDHTMDFNDMPQDAGPSHQQFMDVADERRHDGNKDKSNNVMDLLPIPAVEAKMSQTTSRSASIATSAVSSAPSQVNPFLCFPEPNA</sequence>
<organism evidence="1 2">
    <name type="scientific">Boletus reticuloceps</name>
    <dbReference type="NCBI Taxonomy" id="495285"/>
    <lineage>
        <taxon>Eukaryota</taxon>
        <taxon>Fungi</taxon>
        <taxon>Dikarya</taxon>
        <taxon>Basidiomycota</taxon>
        <taxon>Agaricomycotina</taxon>
        <taxon>Agaricomycetes</taxon>
        <taxon>Agaricomycetidae</taxon>
        <taxon>Boletales</taxon>
        <taxon>Boletineae</taxon>
        <taxon>Boletaceae</taxon>
        <taxon>Boletoideae</taxon>
        <taxon>Boletus</taxon>
    </lineage>
</organism>
<dbReference type="EMBL" id="JAGFBS010000039">
    <property type="protein sequence ID" value="KAG6371155.1"/>
    <property type="molecule type" value="Genomic_DNA"/>
</dbReference>
<dbReference type="AlphaFoldDB" id="A0A8I2YFR6"/>
<evidence type="ECO:0000313" key="2">
    <source>
        <dbReference type="Proteomes" id="UP000683000"/>
    </source>
</evidence>